<dbReference type="InterPro" id="IPR036291">
    <property type="entry name" value="NAD(P)-bd_dom_sf"/>
</dbReference>
<dbReference type="SUPFAM" id="SSF51735">
    <property type="entry name" value="NAD(P)-binding Rossmann-fold domains"/>
    <property type="match status" value="2"/>
</dbReference>
<evidence type="ECO:0000256" key="4">
    <source>
        <dbReference type="ARBA" id="ARBA00023268"/>
    </source>
</evidence>
<dbReference type="SUPFAM" id="SSF47336">
    <property type="entry name" value="ACP-like"/>
    <property type="match status" value="1"/>
</dbReference>
<protein>
    <submittedName>
        <fullName evidence="6">Phthiocerol synthesis polyketide synthase type I PpsC</fullName>
    </submittedName>
</protein>
<feature type="domain" description="Carrier" evidence="5">
    <location>
        <begin position="609"/>
        <end position="688"/>
    </location>
</feature>
<dbReference type="Pfam" id="PF23297">
    <property type="entry name" value="ACP_SdgA_C"/>
    <property type="match status" value="1"/>
</dbReference>
<dbReference type="InterPro" id="IPR009081">
    <property type="entry name" value="PP-bd_ACP"/>
</dbReference>
<dbReference type="Gene3D" id="1.10.1200.10">
    <property type="entry name" value="ACP-like"/>
    <property type="match status" value="1"/>
</dbReference>
<keyword evidence="1" id="KW-0596">Phosphopantetheine</keyword>
<dbReference type="Proteomes" id="UP000465221">
    <property type="component" value="Unassembled WGS sequence"/>
</dbReference>
<dbReference type="InterPro" id="IPR020843">
    <property type="entry name" value="ER"/>
</dbReference>
<keyword evidence="2" id="KW-0597">Phosphoprotein</keyword>
<dbReference type="GO" id="GO:0016491">
    <property type="term" value="F:oxidoreductase activity"/>
    <property type="evidence" value="ECO:0007669"/>
    <property type="project" value="InterPro"/>
</dbReference>
<accession>A0A8H3SD95</accession>
<dbReference type="InterPro" id="IPR050091">
    <property type="entry name" value="PKS_NRPS_Biosynth_Enz"/>
</dbReference>
<evidence type="ECO:0000313" key="7">
    <source>
        <dbReference type="Proteomes" id="UP000465221"/>
    </source>
</evidence>
<sequence length="688" mass="74639">MKFRELLVAMGVVPNEGQEVVGTDSAGIVTAAGANVTNVSVGDRVMAISVAETSYTTELQLSSQLCARIPDDCGFQDASTLPTVYLTVLRTLREKANLRGDQTVLIHSAAGGVGIAAIHYAKWAGAKIYATVSSPEKTVFLVEKMGVPKENIFYSRDSNFLDAVMRSTDGRGVDVVLNSLSGELLHASWQCVAEGGSMIEIGKRDLLGRAQLAMSPFLANRSYIGVDIATLPLIEPTWVQEHLVTIVDLYSQVIIHPVRPITTFPANQVEDAFRHLQKGQHIGKLCIQFSDSPDLRLVLRVAELELRADRAYLFVGGMRGIGVSIARWMVSHGAKTLVFLSRSAGEKEEDRALVRELSEMGCQALTFAGDVADLATVQRVVSSIAMPIAGVIQLAMVLADTGVMDMDIGKWNAAVRPKVNGTWNLHEALPTDLDFFVMASSLSGIFGNYGQSNYAAANTILDAFAQFRQSRGLAASTVDLGVVDEIGWVSRNASVHREVVQQMSTTISEESLLNCFHLAIIRSCPSSGLSKPFQPLMGFRSRNQLLHGLLSKTGIAKGQYIWQRDPRTALSRVHHQEGEVPSGSGEAKDGGLKTFLSAVQDNPEVLHDTSSAQVTAKEIARQLSIYTMQDSEQEVDLTLSLQDFGVDSLVSIELRNWWKQAFGADVTVLQLMNSGSFLGLGQKAVDQL</sequence>
<dbReference type="GO" id="GO:0006633">
    <property type="term" value="P:fatty acid biosynthetic process"/>
    <property type="evidence" value="ECO:0007669"/>
    <property type="project" value="TreeGrafter"/>
</dbReference>
<evidence type="ECO:0000313" key="6">
    <source>
        <dbReference type="EMBL" id="GFF56996.1"/>
    </source>
</evidence>
<dbReference type="PROSITE" id="PS50075">
    <property type="entry name" value="CARRIER"/>
    <property type="match status" value="1"/>
</dbReference>
<dbReference type="CDD" id="cd05195">
    <property type="entry name" value="enoyl_red"/>
    <property type="match status" value="1"/>
</dbReference>
<dbReference type="EMBL" id="BLKC01000144">
    <property type="protein sequence ID" value="GFF56996.1"/>
    <property type="molecule type" value="Genomic_DNA"/>
</dbReference>
<dbReference type="InterPro" id="IPR057326">
    <property type="entry name" value="KR_dom"/>
</dbReference>
<dbReference type="InterPro" id="IPR011032">
    <property type="entry name" value="GroES-like_sf"/>
</dbReference>
<dbReference type="Gene3D" id="3.90.180.10">
    <property type="entry name" value="Medium-chain alcohol dehydrogenases, catalytic domain"/>
    <property type="match status" value="1"/>
</dbReference>
<dbReference type="Gene3D" id="3.40.50.720">
    <property type="entry name" value="NAD(P)-binding Rossmann-like Domain"/>
    <property type="match status" value="2"/>
</dbReference>
<dbReference type="SMART" id="SM00823">
    <property type="entry name" value="PKS_PP"/>
    <property type="match status" value="1"/>
</dbReference>
<comment type="caution">
    <text evidence="6">The sequence shown here is derived from an EMBL/GenBank/DDBJ whole genome shotgun (WGS) entry which is preliminary data.</text>
</comment>
<evidence type="ECO:0000256" key="3">
    <source>
        <dbReference type="ARBA" id="ARBA00022679"/>
    </source>
</evidence>
<dbReference type="GO" id="GO:0004312">
    <property type="term" value="F:fatty acid synthase activity"/>
    <property type="evidence" value="ECO:0007669"/>
    <property type="project" value="TreeGrafter"/>
</dbReference>
<dbReference type="InterPro" id="IPR013968">
    <property type="entry name" value="PKS_KR"/>
</dbReference>
<keyword evidence="4" id="KW-0511">Multifunctional enzyme</keyword>
<dbReference type="InterPro" id="IPR036736">
    <property type="entry name" value="ACP-like_sf"/>
</dbReference>
<gene>
    <name evidence="6" type="ORF">IFM46972_10659</name>
</gene>
<dbReference type="GO" id="GO:1901336">
    <property type="term" value="P:lactone biosynthetic process"/>
    <property type="evidence" value="ECO:0007669"/>
    <property type="project" value="UniProtKB-ARBA"/>
</dbReference>
<reference evidence="6 7" key="1">
    <citation type="submission" date="2020-01" db="EMBL/GenBank/DDBJ databases">
        <title>Draft genome sequence of Aspergillus udagawae IFM 46972.</title>
        <authorList>
            <person name="Takahashi H."/>
            <person name="Yaguchi T."/>
        </authorList>
    </citation>
    <scope>NUCLEOTIDE SEQUENCE [LARGE SCALE GENOMIC DNA]</scope>
    <source>
        <strain evidence="6 7">IFM 46972</strain>
    </source>
</reference>
<evidence type="ECO:0000259" key="5">
    <source>
        <dbReference type="PROSITE" id="PS50075"/>
    </source>
</evidence>
<name>A0A8H3SD95_9EURO</name>
<dbReference type="SUPFAM" id="SSF50129">
    <property type="entry name" value="GroES-like"/>
    <property type="match status" value="1"/>
</dbReference>
<dbReference type="PANTHER" id="PTHR43775:SF37">
    <property type="entry name" value="SI:DKEY-61P9.11"/>
    <property type="match status" value="1"/>
</dbReference>
<organism evidence="6 7">
    <name type="scientific">Aspergillus udagawae</name>
    <dbReference type="NCBI Taxonomy" id="91492"/>
    <lineage>
        <taxon>Eukaryota</taxon>
        <taxon>Fungi</taxon>
        <taxon>Dikarya</taxon>
        <taxon>Ascomycota</taxon>
        <taxon>Pezizomycotina</taxon>
        <taxon>Eurotiomycetes</taxon>
        <taxon>Eurotiomycetidae</taxon>
        <taxon>Eurotiales</taxon>
        <taxon>Aspergillaceae</taxon>
        <taxon>Aspergillus</taxon>
        <taxon>Aspergillus subgen. Fumigati</taxon>
    </lineage>
</organism>
<dbReference type="GO" id="GO:0031177">
    <property type="term" value="F:phosphopantetheine binding"/>
    <property type="evidence" value="ECO:0007669"/>
    <property type="project" value="InterPro"/>
</dbReference>
<dbReference type="Pfam" id="PF13602">
    <property type="entry name" value="ADH_zinc_N_2"/>
    <property type="match status" value="1"/>
</dbReference>
<dbReference type="SMART" id="SM00829">
    <property type="entry name" value="PKS_ER"/>
    <property type="match status" value="1"/>
</dbReference>
<dbReference type="FunFam" id="3.40.50.720:FF:000209">
    <property type="entry name" value="Polyketide synthase Pks12"/>
    <property type="match status" value="1"/>
</dbReference>
<evidence type="ECO:0000256" key="1">
    <source>
        <dbReference type="ARBA" id="ARBA00022450"/>
    </source>
</evidence>
<dbReference type="Pfam" id="PF08659">
    <property type="entry name" value="KR"/>
    <property type="match status" value="1"/>
</dbReference>
<dbReference type="SMART" id="SM00822">
    <property type="entry name" value="PKS_KR"/>
    <property type="match status" value="1"/>
</dbReference>
<proteinExistence type="predicted"/>
<dbReference type="PANTHER" id="PTHR43775">
    <property type="entry name" value="FATTY ACID SYNTHASE"/>
    <property type="match status" value="1"/>
</dbReference>
<evidence type="ECO:0000256" key="2">
    <source>
        <dbReference type="ARBA" id="ARBA00022553"/>
    </source>
</evidence>
<dbReference type="InterPro" id="IPR020806">
    <property type="entry name" value="PKS_PP-bd"/>
</dbReference>
<dbReference type="GO" id="GO:0044550">
    <property type="term" value="P:secondary metabolite biosynthetic process"/>
    <property type="evidence" value="ECO:0007669"/>
    <property type="project" value="UniProtKB-ARBA"/>
</dbReference>
<dbReference type="AlphaFoldDB" id="A0A8H3SD95"/>
<keyword evidence="3" id="KW-0808">Transferase</keyword>
<dbReference type="GO" id="GO:0016874">
    <property type="term" value="F:ligase activity"/>
    <property type="evidence" value="ECO:0007669"/>
    <property type="project" value="UniProtKB-KW"/>
</dbReference>